<evidence type="ECO:0000313" key="2">
    <source>
        <dbReference type="Proteomes" id="UP001152795"/>
    </source>
</evidence>
<dbReference type="OrthoDB" id="5985028at2759"/>
<dbReference type="Proteomes" id="UP001152795">
    <property type="component" value="Unassembled WGS sequence"/>
</dbReference>
<accession>A0A6S7KBD1</accession>
<dbReference type="AlphaFoldDB" id="A0A6S7KBD1"/>
<evidence type="ECO:0000313" key="1">
    <source>
        <dbReference type="EMBL" id="CAB4025473.1"/>
    </source>
</evidence>
<keyword evidence="2" id="KW-1185">Reference proteome</keyword>
<name>A0A6S7KBD1_PARCT</name>
<comment type="caution">
    <text evidence="1">The sequence shown here is derived from an EMBL/GenBank/DDBJ whole genome shotgun (WGS) entry which is preliminary data.</text>
</comment>
<proteinExistence type="predicted"/>
<reference evidence="1" key="1">
    <citation type="submission" date="2020-04" db="EMBL/GenBank/DDBJ databases">
        <authorList>
            <person name="Alioto T."/>
            <person name="Alioto T."/>
            <person name="Gomez Garrido J."/>
        </authorList>
    </citation>
    <scope>NUCLEOTIDE SEQUENCE</scope>
    <source>
        <strain evidence="1">A484AB</strain>
    </source>
</reference>
<protein>
    <submittedName>
        <fullName evidence="1">Uncharacterized protein</fullName>
    </submittedName>
</protein>
<organism evidence="1 2">
    <name type="scientific">Paramuricea clavata</name>
    <name type="common">Red gorgonian</name>
    <name type="synonym">Violescent sea-whip</name>
    <dbReference type="NCBI Taxonomy" id="317549"/>
    <lineage>
        <taxon>Eukaryota</taxon>
        <taxon>Metazoa</taxon>
        <taxon>Cnidaria</taxon>
        <taxon>Anthozoa</taxon>
        <taxon>Octocorallia</taxon>
        <taxon>Malacalcyonacea</taxon>
        <taxon>Plexauridae</taxon>
        <taxon>Paramuricea</taxon>
    </lineage>
</organism>
<gene>
    <name evidence="1" type="ORF">PACLA_8A074634</name>
</gene>
<sequence>MRTHNGIRNFSGKGVQKLNDDCRRIHSQKSNKWDAAKDVLQVEERLRYLSDLQRTPRQYNKKADEYWSAGICESRSKRPQLSNQEQADENEEDLSTLTSEEL</sequence>
<dbReference type="EMBL" id="CACRXK020013624">
    <property type="protein sequence ID" value="CAB4025473.1"/>
    <property type="molecule type" value="Genomic_DNA"/>
</dbReference>